<reference evidence="1 2" key="2">
    <citation type="submission" date="2018-11" db="EMBL/GenBank/DDBJ databases">
        <authorList>
            <consortium name="Pathogen Informatics"/>
        </authorList>
    </citation>
    <scope>NUCLEOTIDE SEQUENCE [LARGE SCALE GENOMIC DNA]</scope>
</reference>
<evidence type="ECO:0000313" key="3">
    <source>
        <dbReference type="WBParaSite" id="BPAG_0000253501-mRNA-1"/>
    </source>
</evidence>
<evidence type="ECO:0000313" key="2">
    <source>
        <dbReference type="Proteomes" id="UP000278627"/>
    </source>
</evidence>
<dbReference type="AlphaFoldDB" id="A0A0N4T2V5"/>
<dbReference type="InterPro" id="IPR029058">
    <property type="entry name" value="AB_hydrolase_fold"/>
</dbReference>
<organism evidence="3">
    <name type="scientific">Brugia pahangi</name>
    <name type="common">Filarial nematode worm</name>
    <dbReference type="NCBI Taxonomy" id="6280"/>
    <lineage>
        <taxon>Eukaryota</taxon>
        <taxon>Metazoa</taxon>
        <taxon>Ecdysozoa</taxon>
        <taxon>Nematoda</taxon>
        <taxon>Chromadorea</taxon>
        <taxon>Rhabditida</taxon>
        <taxon>Spirurina</taxon>
        <taxon>Spiruromorpha</taxon>
        <taxon>Filarioidea</taxon>
        <taxon>Onchocercidae</taxon>
        <taxon>Brugia</taxon>
    </lineage>
</organism>
<accession>A0A0N4T2V5</accession>
<name>A0A0N4T2V5_BRUPA</name>
<protein>
    <submittedName>
        <fullName evidence="3">Abhydrolase_3 domain-containing protein</fullName>
    </submittedName>
</protein>
<gene>
    <name evidence="1" type="ORF">BPAG_LOCUS2505</name>
</gene>
<dbReference type="Proteomes" id="UP000278627">
    <property type="component" value="Unassembled WGS sequence"/>
</dbReference>
<sequence length="84" mass="9673">MELEDDYLCDALSKHVYNPDLSPTLGTNLEGLSDAMIITAGYDTLRDEGTFSYHRILNMFFSKEKMKTLRDVIDSMESHQLHEN</sequence>
<dbReference type="GO" id="GO:0016787">
    <property type="term" value="F:hydrolase activity"/>
    <property type="evidence" value="ECO:0007669"/>
    <property type="project" value="InterPro"/>
</dbReference>
<dbReference type="WBParaSite" id="BPAG_0000253501-mRNA-1">
    <property type="protein sequence ID" value="BPAG_0000253501-mRNA-1"/>
    <property type="gene ID" value="BPAG_0000253501"/>
</dbReference>
<reference evidence="3" key="1">
    <citation type="submission" date="2017-02" db="UniProtKB">
        <authorList>
            <consortium name="WormBaseParasite"/>
        </authorList>
    </citation>
    <scope>IDENTIFICATION</scope>
</reference>
<dbReference type="Gene3D" id="3.40.50.1820">
    <property type="entry name" value="alpha/beta hydrolase"/>
    <property type="match status" value="1"/>
</dbReference>
<evidence type="ECO:0000313" key="1">
    <source>
        <dbReference type="EMBL" id="VDN83691.1"/>
    </source>
</evidence>
<proteinExistence type="predicted"/>
<dbReference type="EMBL" id="UZAD01000383">
    <property type="protein sequence ID" value="VDN83691.1"/>
    <property type="molecule type" value="Genomic_DNA"/>
</dbReference>
<keyword evidence="2" id="KW-1185">Reference proteome</keyword>
<dbReference type="STRING" id="6280.A0A0N4T2V5"/>